<dbReference type="AlphaFoldDB" id="A0A8T0GMH8"/>
<reference evidence="5" key="1">
    <citation type="submission" date="2020-06" db="EMBL/GenBank/DDBJ databases">
        <title>WGS assembly of Ceratodon purpureus strain R40.</title>
        <authorList>
            <person name="Carey S.B."/>
            <person name="Jenkins J."/>
            <person name="Shu S."/>
            <person name="Lovell J.T."/>
            <person name="Sreedasyam A."/>
            <person name="Maumus F."/>
            <person name="Tiley G.P."/>
            <person name="Fernandez-Pozo N."/>
            <person name="Barry K."/>
            <person name="Chen C."/>
            <person name="Wang M."/>
            <person name="Lipzen A."/>
            <person name="Daum C."/>
            <person name="Saski C.A."/>
            <person name="Payton A.C."/>
            <person name="Mcbreen J.C."/>
            <person name="Conrad R.E."/>
            <person name="Kollar L.M."/>
            <person name="Olsson S."/>
            <person name="Huttunen S."/>
            <person name="Landis J.B."/>
            <person name="Wickett N.J."/>
            <person name="Johnson M.G."/>
            <person name="Rensing S.A."/>
            <person name="Grimwood J."/>
            <person name="Schmutz J."/>
            <person name="Mcdaniel S.F."/>
        </authorList>
    </citation>
    <scope>NUCLEOTIDE SEQUENCE</scope>
    <source>
        <strain evidence="5">R40</strain>
    </source>
</reference>
<feature type="active site" evidence="1">
    <location>
        <position position="158"/>
    </location>
</feature>
<gene>
    <name evidence="5" type="ORF">KC19_9G010200</name>
</gene>
<dbReference type="SUPFAM" id="SSF54975">
    <property type="entry name" value="Acylphosphatase/BLUF domain-like"/>
    <property type="match status" value="1"/>
</dbReference>
<evidence type="ECO:0000256" key="3">
    <source>
        <dbReference type="SAM" id="MobiDB-lite"/>
    </source>
</evidence>
<dbReference type="InterPro" id="IPR017968">
    <property type="entry name" value="Acylphosphatase_CS"/>
</dbReference>
<evidence type="ECO:0000313" key="6">
    <source>
        <dbReference type="Proteomes" id="UP000822688"/>
    </source>
</evidence>
<evidence type="ECO:0000313" key="5">
    <source>
        <dbReference type="EMBL" id="KAG0560751.1"/>
    </source>
</evidence>
<dbReference type="GO" id="GO:0003998">
    <property type="term" value="F:acylphosphatase activity"/>
    <property type="evidence" value="ECO:0007669"/>
    <property type="project" value="UniProtKB-EC"/>
</dbReference>
<comment type="similarity">
    <text evidence="2">Belongs to the acylphosphatase family.</text>
</comment>
<evidence type="ECO:0000259" key="4">
    <source>
        <dbReference type="PROSITE" id="PS51160"/>
    </source>
</evidence>
<protein>
    <recommendedName>
        <fullName evidence="1">acylphosphatase</fullName>
        <ecNumber evidence="1">3.6.1.7</ecNumber>
    </recommendedName>
</protein>
<accession>A0A8T0GMH8</accession>
<dbReference type="PANTHER" id="PTHR47268">
    <property type="entry name" value="ACYLPHOSPHATASE"/>
    <property type="match status" value="1"/>
</dbReference>
<evidence type="ECO:0000256" key="1">
    <source>
        <dbReference type="PROSITE-ProRule" id="PRU00520"/>
    </source>
</evidence>
<dbReference type="PROSITE" id="PS51160">
    <property type="entry name" value="ACYLPHOSPHATASE_3"/>
    <property type="match status" value="1"/>
</dbReference>
<organism evidence="5 6">
    <name type="scientific">Ceratodon purpureus</name>
    <name type="common">Fire moss</name>
    <name type="synonym">Dicranum purpureum</name>
    <dbReference type="NCBI Taxonomy" id="3225"/>
    <lineage>
        <taxon>Eukaryota</taxon>
        <taxon>Viridiplantae</taxon>
        <taxon>Streptophyta</taxon>
        <taxon>Embryophyta</taxon>
        <taxon>Bryophyta</taxon>
        <taxon>Bryophytina</taxon>
        <taxon>Bryopsida</taxon>
        <taxon>Dicranidae</taxon>
        <taxon>Pseudoditrichales</taxon>
        <taxon>Ditrichaceae</taxon>
        <taxon>Ceratodon</taxon>
    </lineage>
</organism>
<dbReference type="InterPro" id="IPR036046">
    <property type="entry name" value="Acylphosphatase-like_dom_sf"/>
</dbReference>
<feature type="domain" description="Acylphosphatase-like" evidence="4">
    <location>
        <begin position="125"/>
        <end position="211"/>
    </location>
</feature>
<feature type="compositionally biased region" description="Basic and acidic residues" evidence="3">
    <location>
        <begin position="24"/>
        <end position="35"/>
    </location>
</feature>
<dbReference type="PRINTS" id="PR00112">
    <property type="entry name" value="ACYLPHPHTASE"/>
</dbReference>
<dbReference type="Gene3D" id="3.30.70.100">
    <property type="match status" value="1"/>
</dbReference>
<dbReference type="EC" id="3.6.1.7" evidence="1"/>
<feature type="region of interest" description="Disordered" evidence="3">
    <location>
        <begin position="196"/>
        <end position="215"/>
    </location>
</feature>
<dbReference type="PANTHER" id="PTHR47268:SF4">
    <property type="entry name" value="ACYLPHOSPHATASE"/>
    <property type="match status" value="1"/>
</dbReference>
<comment type="caution">
    <text evidence="5">The sequence shown here is derived from an EMBL/GenBank/DDBJ whole genome shotgun (WGS) entry which is preliminary data.</text>
</comment>
<dbReference type="Proteomes" id="UP000822688">
    <property type="component" value="Chromosome 9"/>
</dbReference>
<name>A0A8T0GMH8_CERPU</name>
<dbReference type="PROSITE" id="PS00151">
    <property type="entry name" value="ACYLPHOSPHATASE_2"/>
    <property type="match status" value="1"/>
</dbReference>
<keyword evidence="1" id="KW-0378">Hydrolase</keyword>
<keyword evidence="6" id="KW-1185">Reference proteome</keyword>
<feature type="region of interest" description="Disordered" evidence="3">
    <location>
        <begin position="8"/>
        <end position="119"/>
    </location>
</feature>
<feature type="compositionally biased region" description="Basic and acidic residues" evidence="3">
    <location>
        <begin position="46"/>
        <end position="108"/>
    </location>
</feature>
<dbReference type="Pfam" id="PF00708">
    <property type="entry name" value="Acylphosphatase"/>
    <property type="match status" value="1"/>
</dbReference>
<feature type="compositionally biased region" description="Basic and acidic residues" evidence="3">
    <location>
        <begin position="205"/>
        <end position="215"/>
    </location>
</feature>
<evidence type="ECO:0000256" key="2">
    <source>
        <dbReference type="RuleBase" id="RU004168"/>
    </source>
</evidence>
<dbReference type="InterPro" id="IPR001792">
    <property type="entry name" value="Acylphosphatase-like_dom"/>
</dbReference>
<comment type="catalytic activity">
    <reaction evidence="1">
        <text>an acyl phosphate + H2O = a carboxylate + phosphate + H(+)</text>
        <dbReference type="Rhea" id="RHEA:14965"/>
        <dbReference type="ChEBI" id="CHEBI:15377"/>
        <dbReference type="ChEBI" id="CHEBI:15378"/>
        <dbReference type="ChEBI" id="CHEBI:29067"/>
        <dbReference type="ChEBI" id="CHEBI:43474"/>
        <dbReference type="ChEBI" id="CHEBI:59918"/>
        <dbReference type="EC" id="3.6.1.7"/>
    </reaction>
</comment>
<sequence length="215" mass="24820">MCSIYGCCDSGIHSERNTPNLRSGPDRSRHNRDLIFEGSRQSTVSEPREVTRLSTRPDRRSDRHEHRSDRHEPRSDHRRDQHHDQRHDQRHDRRDNTLNTRSDSHMNSRSDNPMNSRDFDTNLKNVHVVISGKVQGVYYRKWTVENATKLSLNGWVRNCKDGTVEAVFSGKPNAVDHMVDKCKSGPSKARVTNVEVTSAAGPPKKGFEQLDDKRW</sequence>
<feature type="active site" evidence="1">
    <location>
        <position position="140"/>
    </location>
</feature>
<dbReference type="InterPro" id="IPR020456">
    <property type="entry name" value="Acylphosphatase"/>
</dbReference>
<dbReference type="OrthoDB" id="7961613at2759"/>
<proteinExistence type="inferred from homology"/>
<dbReference type="EMBL" id="CM026430">
    <property type="protein sequence ID" value="KAG0560751.1"/>
    <property type="molecule type" value="Genomic_DNA"/>
</dbReference>